<reference evidence="14 15" key="1">
    <citation type="journal article" date="2010" name="Nat. Biotechnol.">
        <title>Genome sequence of the model mushroom Schizophyllum commune.</title>
        <authorList>
            <person name="Ohm R.A."/>
            <person name="de Jong J.F."/>
            <person name="Lugones L.G."/>
            <person name="Aerts A."/>
            <person name="Kothe E."/>
            <person name="Stajich J.E."/>
            <person name="de Vries R.P."/>
            <person name="Record E."/>
            <person name="Levasseur A."/>
            <person name="Baker S.E."/>
            <person name="Bartholomew K.A."/>
            <person name="Coutinho P.M."/>
            <person name="Erdmann S."/>
            <person name="Fowler T.J."/>
            <person name="Gathman A.C."/>
            <person name="Lombard V."/>
            <person name="Henrissat B."/>
            <person name="Knabe N."/>
            <person name="Kuees U."/>
            <person name="Lilly W.W."/>
            <person name="Lindquist E."/>
            <person name="Lucas S."/>
            <person name="Magnuson J.K."/>
            <person name="Piumi F."/>
            <person name="Raudaskoski M."/>
            <person name="Salamov A."/>
            <person name="Schmutz J."/>
            <person name="Schwarze F.W.M.R."/>
            <person name="vanKuyk P.A."/>
            <person name="Horton J.S."/>
            <person name="Grigoriev I.V."/>
            <person name="Woesten H.A.B."/>
        </authorList>
    </citation>
    <scope>NUCLEOTIDE SEQUENCE [LARGE SCALE GENOMIC DNA]</scope>
    <source>
        <strain evidence="15">H4-8 / FGSC 9210</strain>
    </source>
</reference>
<feature type="compositionally biased region" description="Basic residues" evidence="12">
    <location>
        <begin position="589"/>
        <end position="607"/>
    </location>
</feature>
<keyword evidence="8" id="KW-0862">Zinc</keyword>
<feature type="compositionally biased region" description="Pro residues" evidence="12">
    <location>
        <begin position="39"/>
        <end position="49"/>
    </location>
</feature>
<dbReference type="GO" id="GO:0008270">
    <property type="term" value="F:zinc ion binding"/>
    <property type="evidence" value="ECO:0007669"/>
    <property type="project" value="UniProtKB-KW"/>
</dbReference>
<dbReference type="GO" id="GO:0005634">
    <property type="term" value="C:nucleus"/>
    <property type="evidence" value="ECO:0007669"/>
    <property type="project" value="UniProtKB-SubCell"/>
</dbReference>
<proteinExistence type="inferred from homology"/>
<dbReference type="GeneID" id="9591127"/>
<dbReference type="GO" id="GO:0008124">
    <property type="term" value="F:4-alpha-hydroxytetrahydrobiopterin dehydratase activity"/>
    <property type="evidence" value="ECO:0007669"/>
    <property type="project" value="UniProtKB-EC"/>
</dbReference>
<keyword evidence="7 11" id="KW-0863">Zinc-finger</keyword>
<name>D8QBS0_SCHCM</name>
<evidence type="ECO:0000256" key="2">
    <source>
        <dbReference type="ARBA" id="ARBA00004123"/>
    </source>
</evidence>
<evidence type="ECO:0000256" key="10">
    <source>
        <dbReference type="ARBA" id="ARBA00023242"/>
    </source>
</evidence>
<evidence type="ECO:0000256" key="5">
    <source>
        <dbReference type="ARBA" id="ARBA00022723"/>
    </source>
</evidence>
<keyword evidence="9" id="KW-0456">Lyase</keyword>
<dbReference type="InterPro" id="IPR050888">
    <property type="entry name" value="ZnF_C2H2-type_TF"/>
</dbReference>
<dbReference type="Proteomes" id="UP000007431">
    <property type="component" value="Unassembled WGS sequence"/>
</dbReference>
<dbReference type="HOGENOM" id="CLU_315715_0_0_1"/>
<evidence type="ECO:0000256" key="3">
    <source>
        <dbReference type="ARBA" id="ARBA00006472"/>
    </source>
</evidence>
<accession>D8QBS0</accession>
<evidence type="ECO:0000256" key="6">
    <source>
        <dbReference type="ARBA" id="ARBA00022737"/>
    </source>
</evidence>
<dbReference type="GO" id="GO:0003676">
    <property type="term" value="F:nucleic acid binding"/>
    <property type="evidence" value="ECO:0007669"/>
    <property type="project" value="InterPro"/>
</dbReference>
<dbReference type="RefSeq" id="XP_003029707.1">
    <property type="nucleotide sequence ID" value="XM_003029661.1"/>
</dbReference>
<dbReference type="Gene3D" id="3.30.1360.20">
    <property type="entry name" value="Transcriptional coactivator/pterin dehydratase"/>
    <property type="match status" value="1"/>
</dbReference>
<organism evidence="15">
    <name type="scientific">Schizophyllum commune (strain H4-8 / FGSC 9210)</name>
    <name type="common">Split gill fungus</name>
    <dbReference type="NCBI Taxonomy" id="578458"/>
    <lineage>
        <taxon>Eukaryota</taxon>
        <taxon>Fungi</taxon>
        <taxon>Dikarya</taxon>
        <taxon>Basidiomycota</taxon>
        <taxon>Agaricomycotina</taxon>
        <taxon>Agaricomycetes</taxon>
        <taxon>Agaricomycetidae</taxon>
        <taxon>Agaricales</taxon>
        <taxon>Schizophyllaceae</taxon>
        <taxon>Schizophyllum</taxon>
    </lineage>
</organism>
<dbReference type="EC" id="4.2.1.96" evidence="4"/>
<keyword evidence="10" id="KW-0539">Nucleus</keyword>
<dbReference type="InterPro" id="IPR036428">
    <property type="entry name" value="PCD_sf"/>
</dbReference>
<sequence length="925" mass="103147">MQDTREGAHVRPSTSSALAEPSVIANDTSSSTSIHEDPPSTPLLDVPPPVKGWPTPWLTRQELDDFILQMSRRGWTVRPLVPSDPSQMLLSASATSVTSIVGDQFPFTRYDAALEFVGKVGRIADDELHHPEMIVTSSKTVVLWMTTHSARPGKDWALVDDATPPSAKDKAVKPPHLRKVPGLTRRDSRLAVLIENLYTAEYFSGLIREVVAEQPDTKSLHEQLLSLISGRTVSLPKKTAEGATETPPPSCAACGGEHPVSVCDERGQHPPRIPCQNCGEGHYHWAADCPQDAEYRAKHHPPAIQSSRRAEGHRRVSHQKNRQQEYGACPCGGDHTLFLCIRRSFIPPTKPCSLCGEEHRHWMVDCPLYVDRHEAKHKEHKYTREEKLLGYYTLCLGPSLVYLTLLYRNIGHHHRPLAISLNDDTRQTTGQCMLTLVDLAEGFAQERRQAVPVLTPYHTSKDVRRSNCHTTSIRPIPAMTGPVRTKGCVTINGIDFVDHVCVVCDKIFRDKRGKDRHSTTHLPEDDPRKKTFTCEHCGKCFSQKSGMQIHAKRHVLVFTYYSSTGVKDLICDGDDCNFATHDPSLLNKHRRRMHNIAPEHRRKRQPQRPKAELSKEAPQSPSDLELLRSSQSAVLPDCHERAYLGSDADRASISIIFYDVDIHLDRLDRILVPAPAMHSAADPLLTSAASSNYMQVALPPQGGVESDTYDMATMWSTTATSNLVDTSNDIGFFDATWWDSWSNPQEDIDLSHFILPPAESQCAKFPCYFSIDGRAVFPEPALPLCHYAHTNGVNALYGDSPLPLLPYYYSRSWYSDIAFILKFQYVTASVVAPRHTLVFELELALVPLAKRVASWAEPGLVFRRRGSAAGDNFLSLSASSGAYMRASRRLTNGSCQREGIDDAIVANDTAHDVPSLRRKASLLLF</sequence>
<dbReference type="PROSITE" id="PS50157">
    <property type="entry name" value="ZINC_FINGER_C2H2_2"/>
    <property type="match status" value="2"/>
</dbReference>
<dbReference type="SMART" id="SM00343">
    <property type="entry name" value="ZnF_C2HC"/>
    <property type="match status" value="2"/>
</dbReference>
<keyword evidence="15" id="KW-1185">Reference proteome</keyword>
<evidence type="ECO:0000256" key="1">
    <source>
        <dbReference type="ARBA" id="ARBA00001554"/>
    </source>
</evidence>
<dbReference type="SUPFAM" id="SSF55248">
    <property type="entry name" value="PCD-like"/>
    <property type="match status" value="1"/>
</dbReference>
<evidence type="ECO:0000256" key="12">
    <source>
        <dbReference type="SAM" id="MobiDB-lite"/>
    </source>
</evidence>
<dbReference type="EMBL" id="GL377309">
    <property type="protein sequence ID" value="EFI94804.1"/>
    <property type="molecule type" value="Genomic_DNA"/>
</dbReference>
<dbReference type="InterPro" id="IPR001878">
    <property type="entry name" value="Znf_CCHC"/>
</dbReference>
<evidence type="ECO:0000256" key="4">
    <source>
        <dbReference type="ARBA" id="ARBA00013252"/>
    </source>
</evidence>
<evidence type="ECO:0000256" key="8">
    <source>
        <dbReference type="ARBA" id="ARBA00022833"/>
    </source>
</evidence>
<dbReference type="VEuPathDB" id="FungiDB:SCHCODRAFT_02509972"/>
<feature type="domain" description="C2H2-type" evidence="13">
    <location>
        <begin position="532"/>
        <end position="554"/>
    </location>
</feature>
<dbReference type="AlphaFoldDB" id="D8QBS0"/>
<dbReference type="Pfam" id="PF01329">
    <property type="entry name" value="Pterin_4a"/>
    <property type="match status" value="1"/>
</dbReference>
<comment type="subcellular location">
    <subcellularLocation>
        <location evidence="2">Nucleus</location>
    </subcellularLocation>
</comment>
<dbReference type="OrthoDB" id="3263285at2759"/>
<dbReference type="GO" id="GO:0006729">
    <property type="term" value="P:tetrahydrobiopterin biosynthetic process"/>
    <property type="evidence" value="ECO:0007669"/>
    <property type="project" value="InterPro"/>
</dbReference>
<keyword evidence="5" id="KW-0479">Metal-binding</keyword>
<evidence type="ECO:0000256" key="11">
    <source>
        <dbReference type="PROSITE-ProRule" id="PRU00042"/>
    </source>
</evidence>
<evidence type="ECO:0000256" key="9">
    <source>
        <dbReference type="ARBA" id="ARBA00023239"/>
    </source>
</evidence>
<dbReference type="InterPro" id="IPR001533">
    <property type="entry name" value="Pterin_deHydtase"/>
</dbReference>
<dbReference type="SUPFAM" id="SSF57667">
    <property type="entry name" value="beta-beta-alpha zinc fingers"/>
    <property type="match status" value="1"/>
</dbReference>
<dbReference type="Gene3D" id="3.30.160.60">
    <property type="entry name" value="Classic Zinc Finger"/>
    <property type="match status" value="1"/>
</dbReference>
<dbReference type="eggNOG" id="ENOG502RC9X">
    <property type="taxonomic scope" value="Eukaryota"/>
</dbReference>
<protein>
    <recommendedName>
        <fullName evidence="4">4a-hydroxytetrahydrobiopterin dehydratase</fullName>
        <ecNumber evidence="4">4.2.1.96</ecNumber>
    </recommendedName>
</protein>
<dbReference type="PANTHER" id="PTHR24406">
    <property type="entry name" value="TRANSCRIPTIONAL REPRESSOR CTCFL-RELATED"/>
    <property type="match status" value="1"/>
</dbReference>
<evidence type="ECO:0000256" key="7">
    <source>
        <dbReference type="ARBA" id="ARBA00022771"/>
    </source>
</evidence>
<dbReference type="InParanoid" id="D8QBS0"/>
<comment type="similarity">
    <text evidence="3">Belongs to the pterin-4-alpha-carbinolamine dehydratase family.</text>
</comment>
<feature type="region of interest" description="Disordered" evidence="12">
    <location>
        <begin position="589"/>
        <end position="624"/>
    </location>
</feature>
<gene>
    <name evidence="14" type="ORF">SCHCODRAFT_236522</name>
</gene>
<evidence type="ECO:0000313" key="15">
    <source>
        <dbReference type="Proteomes" id="UP000007431"/>
    </source>
</evidence>
<dbReference type="SMART" id="SM00355">
    <property type="entry name" value="ZnF_C2H2"/>
    <property type="match status" value="3"/>
</dbReference>
<dbReference type="PROSITE" id="PS00028">
    <property type="entry name" value="ZINC_FINGER_C2H2_1"/>
    <property type="match status" value="2"/>
</dbReference>
<dbReference type="KEGG" id="scm:SCHCO_02509972"/>
<evidence type="ECO:0000313" key="14">
    <source>
        <dbReference type="EMBL" id="EFI94804.1"/>
    </source>
</evidence>
<feature type="domain" description="C2H2-type" evidence="13">
    <location>
        <begin position="499"/>
        <end position="526"/>
    </location>
</feature>
<evidence type="ECO:0000259" key="13">
    <source>
        <dbReference type="PROSITE" id="PS50157"/>
    </source>
</evidence>
<dbReference type="InterPro" id="IPR036236">
    <property type="entry name" value="Znf_C2H2_sf"/>
</dbReference>
<keyword evidence="6" id="KW-0677">Repeat</keyword>
<dbReference type="InterPro" id="IPR013087">
    <property type="entry name" value="Znf_C2H2_type"/>
</dbReference>
<feature type="region of interest" description="Disordered" evidence="12">
    <location>
        <begin position="1"/>
        <end position="49"/>
    </location>
</feature>
<comment type="catalytic activity">
    <reaction evidence="1">
        <text>(4aS,6R)-4a-hydroxy-L-erythro-5,6,7,8-tetrahydrobiopterin = (6R)-L-erythro-6,7-dihydrobiopterin + H2O</text>
        <dbReference type="Rhea" id="RHEA:11920"/>
        <dbReference type="ChEBI" id="CHEBI:15377"/>
        <dbReference type="ChEBI" id="CHEBI:15642"/>
        <dbReference type="ChEBI" id="CHEBI:43120"/>
        <dbReference type="EC" id="4.2.1.96"/>
    </reaction>
</comment>